<proteinExistence type="predicted"/>
<dbReference type="AlphaFoldDB" id="A0A3B0WWJ3"/>
<accession>A0A3B0WWJ3</accession>
<gene>
    <name evidence="1" type="ORF">MNBD_GAMMA07-2092</name>
</gene>
<name>A0A3B0WWJ3_9ZZZZ</name>
<evidence type="ECO:0000313" key="1">
    <source>
        <dbReference type="EMBL" id="VAW56830.1"/>
    </source>
</evidence>
<sequence length="81" mass="9391">MDQLFKDPNIVFEDDQTVWRAINDYRNTNRIKVGTKKKDADFADALILEKSKFHCYESNSQFEGLYSFDIAAQQVNGVKNP</sequence>
<dbReference type="EMBL" id="UOFF01000287">
    <property type="protein sequence ID" value="VAW56830.1"/>
    <property type="molecule type" value="Genomic_DNA"/>
</dbReference>
<protein>
    <submittedName>
        <fullName evidence="1">Uncharacterized protein</fullName>
    </submittedName>
</protein>
<reference evidence="1" key="1">
    <citation type="submission" date="2018-06" db="EMBL/GenBank/DDBJ databases">
        <authorList>
            <person name="Zhirakovskaya E."/>
        </authorList>
    </citation>
    <scope>NUCLEOTIDE SEQUENCE</scope>
</reference>
<organism evidence="1">
    <name type="scientific">hydrothermal vent metagenome</name>
    <dbReference type="NCBI Taxonomy" id="652676"/>
    <lineage>
        <taxon>unclassified sequences</taxon>
        <taxon>metagenomes</taxon>
        <taxon>ecological metagenomes</taxon>
    </lineage>
</organism>